<evidence type="ECO:0000313" key="2">
    <source>
        <dbReference type="EMBL" id="CAD5125859.1"/>
    </source>
</evidence>
<reference evidence="2 3" key="1">
    <citation type="submission" date="2020-08" db="EMBL/GenBank/DDBJ databases">
        <authorList>
            <person name="Hejnol A."/>
        </authorList>
    </citation>
    <scope>NUCLEOTIDE SEQUENCE [LARGE SCALE GENOMIC DNA]</scope>
</reference>
<accession>A0A7I8WCL4</accession>
<dbReference type="AlphaFoldDB" id="A0A7I8WCL4"/>
<evidence type="ECO:0000313" key="3">
    <source>
        <dbReference type="Proteomes" id="UP000549394"/>
    </source>
</evidence>
<comment type="caution">
    <text evidence="2">The sequence shown here is derived from an EMBL/GenBank/DDBJ whole genome shotgun (WGS) entry which is preliminary data.</text>
</comment>
<gene>
    <name evidence="2" type="ORF">DGYR_LOCUS13168</name>
</gene>
<name>A0A7I8WCL4_9ANNE</name>
<feature type="compositionally biased region" description="Basic and acidic residues" evidence="1">
    <location>
        <begin position="18"/>
        <end position="35"/>
    </location>
</feature>
<dbReference type="Proteomes" id="UP000549394">
    <property type="component" value="Unassembled WGS sequence"/>
</dbReference>
<dbReference type="EMBL" id="CAJFCJ010000029">
    <property type="protein sequence ID" value="CAD5125859.1"/>
    <property type="molecule type" value="Genomic_DNA"/>
</dbReference>
<keyword evidence="3" id="KW-1185">Reference proteome</keyword>
<sequence length="198" mass="22453">MEKNPQTNKTSSFSIDFILKDSTKPEKENQNEESPKGPSSNLPSLFSPQASQAIYNFNSFFQHPQYQPYSQLFVDNTSPKTNYHTSYKSSETDDEVIDMTSIREEERSSPGAEMVDVDGMEDDVVSVPATSTTDCPGKFLFRFYSHSTKHLLLNLINLYKQRDYKKSVGCLYNAVWAEVIIIHSLSLPEACGTAYVYK</sequence>
<evidence type="ECO:0000256" key="1">
    <source>
        <dbReference type="SAM" id="MobiDB-lite"/>
    </source>
</evidence>
<feature type="region of interest" description="Disordered" evidence="1">
    <location>
        <begin position="1"/>
        <end position="45"/>
    </location>
</feature>
<proteinExistence type="predicted"/>
<feature type="compositionally biased region" description="Polar residues" evidence="1">
    <location>
        <begin position="1"/>
        <end position="14"/>
    </location>
</feature>
<protein>
    <submittedName>
        <fullName evidence="2">Uncharacterized protein</fullName>
    </submittedName>
</protein>
<organism evidence="2 3">
    <name type="scientific">Dimorphilus gyrociliatus</name>
    <dbReference type="NCBI Taxonomy" id="2664684"/>
    <lineage>
        <taxon>Eukaryota</taxon>
        <taxon>Metazoa</taxon>
        <taxon>Spiralia</taxon>
        <taxon>Lophotrochozoa</taxon>
        <taxon>Annelida</taxon>
        <taxon>Polychaeta</taxon>
        <taxon>Polychaeta incertae sedis</taxon>
        <taxon>Dinophilidae</taxon>
        <taxon>Dimorphilus</taxon>
    </lineage>
</organism>